<feature type="compositionally biased region" description="Basic and acidic residues" evidence="3">
    <location>
        <begin position="312"/>
        <end position="324"/>
    </location>
</feature>
<dbReference type="Pfam" id="PF06959">
    <property type="entry name" value="RecQ5"/>
    <property type="match status" value="1"/>
</dbReference>
<keyword evidence="2" id="KW-0539">Nucleus</keyword>
<dbReference type="InterPro" id="IPR013257">
    <property type="entry name" value="SRI"/>
</dbReference>
<feature type="compositionally biased region" description="Basic and acidic residues" evidence="3">
    <location>
        <begin position="183"/>
        <end position="194"/>
    </location>
</feature>
<proteinExistence type="predicted"/>
<dbReference type="Proteomes" id="UP001162483">
    <property type="component" value="Unassembled WGS sequence"/>
</dbReference>
<keyword evidence="7" id="KW-1185">Reference proteome</keyword>
<feature type="compositionally biased region" description="Polar residues" evidence="3">
    <location>
        <begin position="267"/>
        <end position="277"/>
    </location>
</feature>
<feature type="region of interest" description="Disordered" evidence="3">
    <location>
        <begin position="72"/>
        <end position="163"/>
    </location>
</feature>
<organism evidence="6 7">
    <name type="scientific">Staurois parvus</name>
    <dbReference type="NCBI Taxonomy" id="386267"/>
    <lineage>
        <taxon>Eukaryota</taxon>
        <taxon>Metazoa</taxon>
        <taxon>Chordata</taxon>
        <taxon>Craniata</taxon>
        <taxon>Vertebrata</taxon>
        <taxon>Euteleostomi</taxon>
        <taxon>Amphibia</taxon>
        <taxon>Batrachia</taxon>
        <taxon>Anura</taxon>
        <taxon>Neobatrachia</taxon>
        <taxon>Ranoidea</taxon>
        <taxon>Ranidae</taxon>
        <taxon>Staurois</taxon>
    </lineage>
</organism>
<name>A0ABN9GJW0_9NEOB</name>
<evidence type="ECO:0000313" key="7">
    <source>
        <dbReference type="Proteomes" id="UP001162483"/>
    </source>
</evidence>
<sequence length="452" mass="49569">MSNLYKAAVLKKVAEINKASKDGELYTMLGDPSPKIADASEDGLVAAPQLHTFKRKRVGAPSLFQSASSLLQNTKPAVEPPQTNHDTIEESDPSNANPLLVNSAGTSKNVNSPSKKPRLSKKKQELVSAAAKDSQNISKFFSSQGKSNVSKMSKSDSATVGESTSTSVLTENVDSFITSDVLKEEQSSGEENVRRLPAADSSENPTVPIPGTNILLQNSKTERSLETKGQSSTLFVHRSASMEVSDHLQHMYISKTSIEDSSALCPPQSQKLSTDASCQERLKESVNSSKGHSNSSHHEVEKKASEEEESDEPTRKRPRIEEKSCSILSHPVKSNSGCGKKKVTFDPNLCHEDKEGTSKILQPPGNKVVTLKETADIVVKYLTPFFRDGKFASKDLFKGFARHLSHHLAGDNKTPLRKNVKEEAQRLIKTFFKNRTTCESERDWQEMLQAAT</sequence>
<comment type="caution">
    <text evidence="6">The sequence shown here is derived from an EMBL/GenBank/DDBJ whole genome shotgun (WGS) entry which is preliminary data.</text>
</comment>
<dbReference type="InterPro" id="IPR010716">
    <property type="entry name" value="RECQ5"/>
</dbReference>
<gene>
    <name evidence="6" type="ORF">SPARVUS_LOCUS14005488</name>
</gene>
<feature type="compositionally biased region" description="Polar residues" evidence="3">
    <location>
        <begin position="72"/>
        <end position="85"/>
    </location>
</feature>
<feature type="domain" description="RecQ helicase-like 5" evidence="4">
    <location>
        <begin position="110"/>
        <end position="162"/>
    </location>
</feature>
<comment type="subcellular location">
    <subcellularLocation>
        <location evidence="1">Nucleus</location>
    </subcellularLocation>
</comment>
<feature type="domain" description="Set2 Rpb1 interacting" evidence="5">
    <location>
        <begin position="371"/>
        <end position="441"/>
    </location>
</feature>
<feature type="compositionally biased region" description="Low complexity" evidence="3">
    <location>
        <begin position="285"/>
        <end position="294"/>
    </location>
</feature>
<reference evidence="6" key="1">
    <citation type="submission" date="2023-05" db="EMBL/GenBank/DDBJ databases">
        <authorList>
            <person name="Stuckert A."/>
        </authorList>
    </citation>
    <scope>NUCLEOTIDE SEQUENCE</scope>
</reference>
<dbReference type="EMBL" id="CATNWA010018507">
    <property type="protein sequence ID" value="CAI9607816.1"/>
    <property type="molecule type" value="Genomic_DNA"/>
</dbReference>
<evidence type="ECO:0000259" key="4">
    <source>
        <dbReference type="Pfam" id="PF06959"/>
    </source>
</evidence>
<evidence type="ECO:0000259" key="5">
    <source>
        <dbReference type="Pfam" id="PF08236"/>
    </source>
</evidence>
<evidence type="ECO:0000313" key="6">
    <source>
        <dbReference type="EMBL" id="CAI9607816.1"/>
    </source>
</evidence>
<feature type="compositionally biased region" description="Polar residues" evidence="3">
    <location>
        <begin position="133"/>
        <end position="163"/>
    </location>
</feature>
<protein>
    <submittedName>
        <fullName evidence="6">Uncharacterized protein</fullName>
    </submittedName>
</protein>
<accession>A0ABN9GJW0</accession>
<dbReference type="Pfam" id="PF08236">
    <property type="entry name" value="SRI"/>
    <property type="match status" value="1"/>
</dbReference>
<feature type="region of interest" description="Disordered" evidence="3">
    <location>
        <begin position="261"/>
        <end position="326"/>
    </location>
</feature>
<evidence type="ECO:0000256" key="1">
    <source>
        <dbReference type="ARBA" id="ARBA00004123"/>
    </source>
</evidence>
<evidence type="ECO:0000256" key="3">
    <source>
        <dbReference type="SAM" id="MobiDB-lite"/>
    </source>
</evidence>
<evidence type="ECO:0000256" key="2">
    <source>
        <dbReference type="ARBA" id="ARBA00023242"/>
    </source>
</evidence>
<feature type="region of interest" description="Disordered" evidence="3">
    <location>
        <begin position="183"/>
        <end position="211"/>
    </location>
</feature>
<feature type="compositionally biased region" description="Basic and acidic residues" evidence="3">
    <location>
        <begin position="296"/>
        <end position="305"/>
    </location>
</feature>
<dbReference type="Gene3D" id="6.10.250.3140">
    <property type="match status" value="1"/>
</dbReference>